<dbReference type="KEGG" id="xak:KIMC2_02340"/>
<gene>
    <name evidence="1" type="ORF">KIMC2_02340</name>
</gene>
<name>A0AAU9CNY5_9LACO</name>
<keyword evidence="2" id="KW-1185">Reference proteome</keyword>
<evidence type="ECO:0000313" key="2">
    <source>
        <dbReference type="Proteomes" id="UP001321804"/>
    </source>
</evidence>
<reference evidence="1 2" key="1">
    <citation type="journal article" date="2023" name="Microbiol. Spectr.">
        <title>Symbiosis of Carpenter Bees with Uncharacterized Lactic Acid Bacteria Showing NAD Auxotrophy.</title>
        <authorList>
            <person name="Kawasaki S."/>
            <person name="Ozawa K."/>
            <person name="Mori T."/>
            <person name="Yamamoto A."/>
            <person name="Ito M."/>
            <person name="Ohkuma M."/>
            <person name="Sakamoto M."/>
            <person name="Matsutani M."/>
        </authorList>
    </citation>
    <scope>NUCLEOTIDE SEQUENCE [LARGE SCALE GENOMIC DNA]</scope>
    <source>
        <strain evidence="1 2">KimC2</strain>
    </source>
</reference>
<accession>A0AAU9CNY5</accession>
<dbReference type="EMBL" id="AP026801">
    <property type="protein sequence ID" value="BDR55672.1"/>
    <property type="molecule type" value="Genomic_DNA"/>
</dbReference>
<dbReference type="AlphaFoldDB" id="A0AAU9CNY5"/>
<evidence type="ECO:0008006" key="3">
    <source>
        <dbReference type="Google" id="ProtNLM"/>
    </source>
</evidence>
<evidence type="ECO:0000313" key="1">
    <source>
        <dbReference type="EMBL" id="BDR55672.1"/>
    </source>
</evidence>
<organism evidence="1 2">
    <name type="scientific">Xylocopilactobacillus apis</name>
    <dbReference type="NCBI Taxonomy" id="2932183"/>
    <lineage>
        <taxon>Bacteria</taxon>
        <taxon>Bacillati</taxon>
        <taxon>Bacillota</taxon>
        <taxon>Bacilli</taxon>
        <taxon>Lactobacillales</taxon>
        <taxon>Lactobacillaceae</taxon>
        <taxon>Xylocopilactobacillus</taxon>
    </lineage>
</organism>
<proteinExistence type="predicted"/>
<dbReference type="Proteomes" id="UP001321804">
    <property type="component" value="Chromosome"/>
</dbReference>
<protein>
    <recommendedName>
        <fullName evidence="3">Bacteriocin</fullName>
    </recommendedName>
</protein>
<sequence>MLKNLTKKESEKIMGGKAHKVAGRLCYYECKKGFNTQHKVVNGQLWHMCVGRV</sequence>